<dbReference type="AlphaFoldDB" id="A0A9W6DHR1"/>
<keyword evidence="1" id="KW-0645">Protease</keyword>
<evidence type="ECO:0000313" key="2">
    <source>
        <dbReference type="Proteomes" id="UP001144256"/>
    </source>
</evidence>
<name>A0A9W6DHR1_9FIRM</name>
<evidence type="ECO:0000313" key="1">
    <source>
        <dbReference type="EMBL" id="GKX31832.1"/>
    </source>
</evidence>
<reference evidence="1" key="1">
    <citation type="submission" date="2022-06" db="EMBL/GenBank/DDBJ databases">
        <title>Vallitalea longa sp. nov., an anaerobic bacterium isolated from marine sediment.</title>
        <authorList>
            <person name="Hirano S."/>
            <person name="Terahara T."/>
            <person name="Mori K."/>
            <person name="Hamada M."/>
            <person name="Matsumoto R."/>
            <person name="Kobayashi T."/>
        </authorList>
    </citation>
    <scope>NUCLEOTIDE SEQUENCE</scope>
    <source>
        <strain evidence="1">SH18-1</strain>
    </source>
</reference>
<dbReference type="SUPFAM" id="SSF53163">
    <property type="entry name" value="HybD-like"/>
    <property type="match status" value="1"/>
</dbReference>
<dbReference type="EMBL" id="BRLB01000022">
    <property type="protein sequence ID" value="GKX31832.1"/>
    <property type="molecule type" value="Genomic_DNA"/>
</dbReference>
<dbReference type="RefSeq" id="WP_281819147.1">
    <property type="nucleotide sequence ID" value="NZ_BRLB01000022.1"/>
</dbReference>
<accession>A0A9W6DHR1</accession>
<dbReference type="InterPro" id="IPR009665">
    <property type="entry name" value="YyaC"/>
</dbReference>
<dbReference type="Proteomes" id="UP001144256">
    <property type="component" value="Unassembled WGS sequence"/>
</dbReference>
<comment type="caution">
    <text evidence="1">The sequence shown here is derived from an EMBL/GenBank/DDBJ whole genome shotgun (WGS) entry which is preliminary data.</text>
</comment>
<sequence length="191" mass="21050">MKIKKNHEEIYYYNVSDISAINSFSNTLSSFLEENTDINTNIIILCIGTDRATGDCLGPIVGYKLKKMLLNNVIILGTLSKPVHAKNIEETVDYIKTTYAKPFIIAIDACLGKMDHIGYISIGKGSINPGAGVNKTLPPVGDMYITGIVNFSGFMDMLILQNTRLNTVMSMADFIAYGIRRTINSLRRSVG</sequence>
<protein>
    <submittedName>
        <fullName evidence="1">Spore protease YyaC</fullName>
    </submittedName>
</protein>
<organism evidence="1 2">
    <name type="scientific">Vallitalea longa</name>
    <dbReference type="NCBI Taxonomy" id="2936439"/>
    <lineage>
        <taxon>Bacteria</taxon>
        <taxon>Bacillati</taxon>
        <taxon>Bacillota</taxon>
        <taxon>Clostridia</taxon>
        <taxon>Lachnospirales</taxon>
        <taxon>Vallitaleaceae</taxon>
        <taxon>Vallitalea</taxon>
    </lineage>
</organism>
<proteinExistence type="predicted"/>
<dbReference type="NCBIfam" id="TIGR02841">
    <property type="entry name" value="spore_YyaC"/>
    <property type="match status" value="1"/>
</dbReference>
<dbReference type="InterPro" id="IPR023430">
    <property type="entry name" value="Pept_HybD-like_dom_sf"/>
</dbReference>
<keyword evidence="1" id="KW-0378">Hydrolase</keyword>
<dbReference type="GO" id="GO:0006508">
    <property type="term" value="P:proteolysis"/>
    <property type="evidence" value="ECO:0007669"/>
    <property type="project" value="UniProtKB-KW"/>
</dbReference>
<dbReference type="GO" id="GO:0008233">
    <property type="term" value="F:peptidase activity"/>
    <property type="evidence" value="ECO:0007669"/>
    <property type="project" value="UniProtKB-KW"/>
</dbReference>
<dbReference type="Pfam" id="PF06866">
    <property type="entry name" value="DUF1256"/>
    <property type="match status" value="1"/>
</dbReference>
<gene>
    <name evidence="1" type="ORF">SH1V18_43120</name>
</gene>
<keyword evidence="2" id="KW-1185">Reference proteome</keyword>